<dbReference type="PANTHER" id="PTHR35007">
    <property type="entry name" value="INTEGRAL MEMBRANE PROTEIN-RELATED"/>
    <property type="match status" value="1"/>
</dbReference>
<evidence type="ECO:0000259" key="7">
    <source>
        <dbReference type="Pfam" id="PF00482"/>
    </source>
</evidence>
<evidence type="ECO:0000256" key="1">
    <source>
        <dbReference type="ARBA" id="ARBA00004651"/>
    </source>
</evidence>
<gene>
    <name evidence="8" type="ORF">V4C55_30720</name>
</gene>
<feature type="transmembrane region" description="Helical" evidence="6">
    <location>
        <begin position="144"/>
        <end position="164"/>
    </location>
</feature>
<keyword evidence="5 6" id="KW-0472">Membrane</keyword>
<accession>A0ABU9QL06</accession>
<feature type="domain" description="Type II secretion system protein GspF" evidence="7">
    <location>
        <begin position="183"/>
        <end position="311"/>
    </location>
</feature>
<evidence type="ECO:0000256" key="5">
    <source>
        <dbReference type="ARBA" id="ARBA00023136"/>
    </source>
</evidence>
<feature type="transmembrane region" description="Helical" evidence="6">
    <location>
        <begin position="290"/>
        <end position="316"/>
    </location>
</feature>
<evidence type="ECO:0000313" key="8">
    <source>
        <dbReference type="EMBL" id="MEM5290106.1"/>
    </source>
</evidence>
<dbReference type="PANTHER" id="PTHR35007:SF2">
    <property type="entry name" value="PILUS ASSEMBLE PROTEIN"/>
    <property type="match status" value="1"/>
</dbReference>
<dbReference type="Pfam" id="PF00482">
    <property type="entry name" value="T2SSF"/>
    <property type="match status" value="1"/>
</dbReference>
<evidence type="ECO:0000256" key="6">
    <source>
        <dbReference type="SAM" id="Phobius"/>
    </source>
</evidence>
<name>A0ABU9QL06_9BURK</name>
<comment type="caution">
    <text evidence="8">The sequence shown here is derived from an EMBL/GenBank/DDBJ whole genome shotgun (WGS) entry which is preliminary data.</text>
</comment>
<reference evidence="8 9" key="1">
    <citation type="submission" date="2024-01" db="EMBL/GenBank/DDBJ databases">
        <title>The diversity of rhizobia nodulating Mimosa spp. in eleven states of Brazil covering several biomes is determined by host plant, location, and edaphic factors.</title>
        <authorList>
            <person name="Rouws L."/>
            <person name="Barauna A."/>
            <person name="Beukes C."/>
            <person name="De Faria S.M."/>
            <person name="Gross E."/>
            <person name="Dos Reis Junior F.B."/>
            <person name="Simon M."/>
            <person name="Maluk M."/>
            <person name="Odee D.W."/>
            <person name="Kenicer G."/>
            <person name="Young J.P.W."/>
            <person name="Reis V.M."/>
            <person name="Zilli J."/>
            <person name="James E.K."/>
        </authorList>
    </citation>
    <scope>NUCLEOTIDE SEQUENCE [LARGE SCALE GENOMIC DNA]</scope>
    <source>
        <strain evidence="8 9">JPY77</strain>
    </source>
</reference>
<evidence type="ECO:0000256" key="2">
    <source>
        <dbReference type="ARBA" id="ARBA00022475"/>
    </source>
</evidence>
<feature type="transmembrane region" description="Helical" evidence="6">
    <location>
        <begin position="6"/>
        <end position="27"/>
    </location>
</feature>
<keyword evidence="4 6" id="KW-1133">Transmembrane helix</keyword>
<protein>
    <submittedName>
        <fullName evidence="8">Type II secretion system F family protein</fullName>
    </submittedName>
</protein>
<dbReference type="EMBL" id="JAZHGC010000032">
    <property type="protein sequence ID" value="MEM5290106.1"/>
    <property type="molecule type" value="Genomic_DNA"/>
</dbReference>
<evidence type="ECO:0000313" key="9">
    <source>
        <dbReference type="Proteomes" id="UP001494588"/>
    </source>
</evidence>
<dbReference type="InterPro" id="IPR018076">
    <property type="entry name" value="T2SS_GspF_dom"/>
</dbReference>
<dbReference type="Proteomes" id="UP001494588">
    <property type="component" value="Unassembled WGS sequence"/>
</dbReference>
<dbReference type="RefSeq" id="WP_201649081.1">
    <property type="nucleotide sequence ID" value="NZ_CAJHCS010000004.1"/>
</dbReference>
<proteinExistence type="predicted"/>
<organism evidence="8 9">
    <name type="scientific">Paraburkholderia sabiae</name>
    <dbReference type="NCBI Taxonomy" id="273251"/>
    <lineage>
        <taxon>Bacteria</taxon>
        <taxon>Pseudomonadati</taxon>
        <taxon>Pseudomonadota</taxon>
        <taxon>Betaproteobacteria</taxon>
        <taxon>Burkholderiales</taxon>
        <taxon>Burkholderiaceae</taxon>
        <taxon>Paraburkholderia</taxon>
    </lineage>
</organism>
<sequence>METEQILVLAAMFAIVFGAAWKAMSLLRPDPLKRRIDGIAASSSAGMAGMQDMQGMQGAPASADEDNPGWMETVAKVSHHVARLSLPKDDWDKSALRRRFANAGLRSDGAPAIYFAAKTLLALGLPALVLVGITLLAGPDAQKFLLMGTLSAAALGFYLPNVVLSRLVEARQRTLFEDLPDALDLMTVCVEAGLGIDAAMQRVAEEIGVKSHALKEEFELMLLELRAGSARDKALRNLALRTGVEDIDTLTSMLIQADRFGTSVGDSLRVFIDALRTKRRLRAEEQAAKIALKLLFPLMFCIFPTLIIVLIGPAAMQVAHQLLPTMSGMH</sequence>
<feature type="transmembrane region" description="Helical" evidence="6">
    <location>
        <begin position="115"/>
        <end position="138"/>
    </location>
</feature>
<comment type="subcellular location">
    <subcellularLocation>
        <location evidence="1">Cell membrane</location>
        <topology evidence="1">Multi-pass membrane protein</topology>
    </subcellularLocation>
</comment>
<evidence type="ECO:0000256" key="3">
    <source>
        <dbReference type="ARBA" id="ARBA00022692"/>
    </source>
</evidence>
<evidence type="ECO:0000256" key="4">
    <source>
        <dbReference type="ARBA" id="ARBA00022989"/>
    </source>
</evidence>
<keyword evidence="9" id="KW-1185">Reference proteome</keyword>
<keyword evidence="2" id="KW-1003">Cell membrane</keyword>
<keyword evidence="3 6" id="KW-0812">Transmembrane</keyword>